<gene>
    <name evidence="6" type="ORF">SAMN05421642_107262</name>
</gene>
<dbReference type="InterPro" id="IPR050707">
    <property type="entry name" value="HTH_MetabolicPath_Reg"/>
</dbReference>
<evidence type="ECO:0000313" key="7">
    <source>
        <dbReference type="Proteomes" id="UP000198327"/>
    </source>
</evidence>
<dbReference type="InterPro" id="IPR029016">
    <property type="entry name" value="GAF-like_dom_sf"/>
</dbReference>
<dbReference type="InterPro" id="IPR014757">
    <property type="entry name" value="Tscrpt_reg_IclR_C"/>
</dbReference>
<feature type="domain" description="IclR-ED" evidence="5">
    <location>
        <begin position="62"/>
        <end position="245"/>
    </location>
</feature>
<evidence type="ECO:0000256" key="2">
    <source>
        <dbReference type="ARBA" id="ARBA00023125"/>
    </source>
</evidence>
<dbReference type="PROSITE" id="PS51077">
    <property type="entry name" value="HTH_ICLR"/>
    <property type="match status" value="1"/>
</dbReference>
<dbReference type="Pfam" id="PF09339">
    <property type="entry name" value="HTH_IclR"/>
    <property type="match status" value="1"/>
</dbReference>
<dbReference type="InterPro" id="IPR005471">
    <property type="entry name" value="Tscrpt_reg_IclR_N"/>
</dbReference>
<evidence type="ECO:0000256" key="3">
    <source>
        <dbReference type="ARBA" id="ARBA00023163"/>
    </source>
</evidence>
<dbReference type="PANTHER" id="PTHR30136:SF24">
    <property type="entry name" value="HTH-TYPE TRANSCRIPTIONAL REPRESSOR ALLR"/>
    <property type="match status" value="1"/>
</dbReference>
<sequence>MSQSVERAVEILEFVAVQPRTQSEVAAHLDVHRSTALRVLQTLTDYGLTRKRADGKYSVGYRLAGLANAAREQFDFANVARPYLVGLGEQCSHTIHLAALEGRRIIYVDKIEQPGMIKLFSQIGASVCLHTAGVSKAILAFQTPDVVDSVMAAADFEKHTSTTITSRSRFDDELAVVAERGWSVDDAEYEDYVNCVAMPVRDASNRVVAAVSVTALKGRADLAALELLLPDLRAVTDNVSKELGWRP</sequence>
<dbReference type="CDD" id="cd00090">
    <property type="entry name" value="HTH_ARSR"/>
    <property type="match status" value="1"/>
</dbReference>
<evidence type="ECO:0000256" key="1">
    <source>
        <dbReference type="ARBA" id="ARBA00023015"/>
    </source>
</evidence>
<proteinExistence type="predicted"/>
<feature type="domain" description="HTH iclR-type" evidence="4">
    <location>
        <begin position="2"/>
        <end position="61"/>
    </location>
</feature>
<reference evidence="7" key="1">
    <citation type="submission" date="2017-06" db="EMBL/GenBank/DDBJ databases">
        <authorList>
            <person name="Varghese N."/>
            <person name="Submissions S."/>
        </authorList>
    </citation>
    <scope>NUCLEOTIDE SEQUENCE [LARGE SCALE GENOMIC DNA]</scope>
    <source>
        <strain evidence="7">JCM 23211</strain>
    </source>
</reference>
<dbReference type="PROSITE" id="PS51078">
    <property type="entry name" value="ICLR_ED"/>
    <property type="match status" value="1"/>
</dbReference>
<dbReference type="InterPro" id="IPR036390">
    <property type="entry name" value="WH_DNA-bd_sf"/>
</dbReference>
<evidence type="ECO:0000313" key="6">
    <source>
        <dbReference type="EMBL" id="SNS97931.1"/>
    </source>
</evidence>
<dbReference type="Proteomes" id="UP000198327">
    <property type="component" value="Unassembled WGS sequence"/>
</dbReference>
<dbReference type="SUPFAM" id="SSF55781">
    <property type="entry name" value="GAF domain-like"/>
    <property type="match status" value="1"/>
</dbReference>
<dbReference type="EMBL" id="FZOW01000007">
    <property type="protein sequence ID" value="SNS97931.1"/>
    <property type="molecule type" value="Genomic_DNA"/>
</dbReference>
<dbReference type="Gene3D" id="1.10.10.10">
    <property type="entry name" value="Winged helix-like DNA-binding domain superfamily/Winged helix DNA-binding domain"/>
    <property type="match status" value="1"/>
</dbReference>
<evidence type="ECO:0000259" key="4">
    <source>
        <dbReference type="PROSITE" id="PS51077"/>
    </source>
</evidence>
<name>A0A239IWD3_9NOCA</name>
<keyword evidence="3" id="KW-0804">Transcription</keyword>
<dbReference type="SMART" id="SM00346">
    <property type="entry name" value="HTH_ICLR"/>
    <property type="match status" value="1"/>
</dbReference>
<dbReference type="PANTHER" id="PTHR30136">
    <property type="entry name" value="HELIX-TURN-HELIX TRANSCRIPTIONAL REGULATOR, ICLR FAMILY"/>
    <property type="match status" value="1"/>
</dbReference>
<dbReference type="RefSeq" id="WP_089247242.1">
    <property type="nucleotide sequence ID" value="NZ_FZOW01000007.1"/>
</dbReference>
<keyword evidence="1" id="KW-0805">Transcription regulation</keyword>
<evidence type="ECO:0000259" key="5">
    <source>
        <dbReference type="PROSITE" id="PS51078"/>
    </source>
</evidence>
<dbReference type="GO" id="GO:0003700">
    <property type="term" value="F:DNA-binding transcription factor activity"/>
    <property type="evidence" value="ECO:0007669"/>
    <property type="project" value="TreeGrafter"/>
</dbReference>
<keyword evidence="7" id="KW-1185">Reference proteome</keyword>
<protein>
    <submittedName>
        <fullName evidence="6">DNA-binding transcriptional regulator, IclR family</fullName>
    </submittedName>
</protein>
<dbReference type="OrthoDB" id="4068713at2"/>
<dbReference type="SUPFAM" id="SSF46785">
    <property type="entry name" value="Winged helix' DNA-binding domain"/>
    <property type="match status" value="1"/>
</dbReference>
<dbReference type="GO" id="GO:0003677">
    <property type="term" value="F:DNA binding"/>
    <property type="evidence" value="ECO:0007669"/>
    <property type="project" value="UniProtKB-KW"/>
</dbReference>
<dbReference type="AlphaFoldDB" id="A0A239IWD3"/>
<dbReference type="InterPro" id="IPR036388">
    <property type="entry name" value="WH-like_DNA-bd_sf"/>
</dbReference>
<accession>A0A239IWD3</accession>
<keyword evidence="2 6" id="KW-0238">DNA-binding</keyword>
<organism evidence="6 7">
    <name type="scientific">Rhodococcoides kyotonense</name>
    <dbReference type="NCBI Taxonomy" id="398843"/>
    <lineage>
        <taxon>Bacteria</taxon>
        <taxon>Bacillati</taxon>
        <taxon>Actinomycetota</taxon>
        <taxon>Actinomycetes</taxon>
        <taxon>Mycobacteriales</taxon>
        <taxon>Nocardiaceae</taxon>
        <taxon>Rhodococcoides</taxon>
    </lineage>
</organism>
<dbReference type="Gene3D" id="3.30.450.40">
    <property type="match status" value="1"/>
</dbReference>
<dbReference type="GO" id="GO:0045892">
    <property type="term" value="P:negative regulation of DNA-templated transcription"/>
    <property type="evidence" value="ECO:0007669"/>
    <property type="project" value="TreeGrafter"/>
</dbReference>
<dbReference type="InterPro" id="IPR011991">
    <property type="entry name" value="ArsR-like_HTH"/>
</dbReference>
<dbReference type="Pfam" id="PF01614">
    <property type="entry name" value="IclR_C"/>
    <property type="match status" value="1"/>
</dbReference>